<reference evidence="22 23" key="1">
    <citation type="submission" date="2013-07" db="EMBL/GenBank/DDBJ databases">
        <title>Thioclava pacifica DSM 10166 Genome Sequencing.</title>
        <authorList>
            <person name="Lai Q."/>
            <person name="Shao Z."/>
        </authorList>
    </citation>
    <scope>NUCLEOTIDE SEQUENCE [LARGE SCALE GENOMIC DNA]</scope>
    <source>
        <strain evidence="22 23">DSM 10166</strain>
    </source>
</reference>
<feature type="active site" description="Proton donor" evidence="15">
    <location>
        <position position="415"/>
    </location>
</feature>
<evidence type="ECO:0000256" key="18">
    <source>
        <dbReference type="PIRSR" id="PIRSR605478-4"/>
    </source>
</evidence>
<dbReference type="SMART" id="SM00861">
    <property type="entry name" value="Transket_pyr"/>
    <property type="match status" value="1"/>
</dbReference>
<proteinExistence type="inferred from homology"/>
<feature type="binding site" evidence="16">
    <location>
        <position position="361"/>
    </location>
    <ligand>
        <name>substrate</name>
    </ligand>
</feature>
<dbReference type="Gene3D" id="3.40.50.920">
    <property type="match status" value="1"/>
</dbReference>
<dbReference type="Gene3D" id="3.40.50.970">
    <property type="match status" value="2"/>
</dbReference>
<keyword evidence="9 18" id="KW-0479">Metal-binding</keyword>
<evidence type="ECO:0000256" key="4">
    <source>
        <dbReference type="ARBA" id="ARBA00005215"/>
    </source>
</evidence>
<dbReference type="GO" id="GO:0004802">
    <property type="term" value="F:transketolase activity"/>
    <property type="evidence" value="ECO:0007669"/>
    <property type="project" value="UniProtKB-UniRule"/>
</dbReference>
<feature type="binding site" evidence="17">
    <location>
        <position position="75"/>
    </location>
    <ligand>
        <name>thiamine diphosphate</name>
        <dbReference type="ChEBI" id="CHEBI:58937"/>
    </ligand>
</feature>
<keyword evidence="10 20" id="KW-0106">Calcium</keyword>
<feature type="binding site" evidence="17">
    <location>
        <position position="441"/>
    </location>
    <ligand>
        <name>thiamine diphosphate</name>
        <dbReference type="ChEBI" id="CHEBI:58937"/>
    </ligand>
</feature>
<dbReference type="SUPFAM" id="SSF52518">
    <property type="entry name" value="Thiamin diphosphate-binding fold (THDP-binding)"/>
    <property type="match status" value="2"/>
</dbReference>
<keyword evidence="11 18" id="KW-0460">Magnesium</keyword>
<dbReference type="GO" id="GO:0009052">
    <property type="term" value="P:pentose-phosphate shunt, non-oxidative branch"/>
    <property type="evidence" value="ECO:0007669"/>
    <property type="project" value="UniProtKB-ARBA"/>
</dbReference>
<comment type="cofactor">
    <cofactor evidence="2">
        <name>Co(2+)</name>
        <dbReference type="ChEBI" id="CHEBI:48828"/>
    </cofactor>
</comment>
<comment type="caution">
    <text evidence="22">The sequence shown here is derived from an EMBL/GenBank/DDBJ whole genome shotgun (WGS) entry which is preliminary data.</text>
</comment>
<evidence type="ECO:0000256" key="5">
    <source>
        <dbReference type="ARBA" id="ARBA00007131"/>
    </source>
</evidence>
<dbReference type="EC" id="2.2.1.1" evidence="7 14"/>
<evidence type="ECO:0000256" key="12">
    <source>
        <dbReference type="ARBA" id="ARBA00023052"/>
    </source>
</evidence>
<dbReference type="InterPro" id="IPR005475">
    <property type="entry name" value="Transketolase-like_Pyr-bd"/>
</dbReference>
<evidence type="ECO:0000256" key="2">
    <source>
        <dbReference type="ARBA" id="ARBA00001941"/>
    </source>
</evidence>
<dbReference type="CDD" id="cd07033">
    <property type="entry name" value="TPP_PYR_DXS_TK_like"/>
    <property type="match status" value="1"/>
</dbReference>
<sequence>MEIEELRAAHPEHWKLASAIRALAMDAVQAANSGHPGMPMGMADVATVLFQNHLKFDAKAPKWADRDRFVLSAGHGSMLLYALLYLTGDAQVTLDQIKNFRQMGAKTAGHPENFLLDAVETTTGPLGQGISTAVGMAIAEESLRAQWGKKIVDHRTWVIAGDGCLMEGISQEAIGLAGMQELSNLIVLWDNNDITIDGRVSISDKTDQHKRFEASGWTVFACDGHDPVSIDEALSKAKNAKGPVLVDCKTIIGFGSPNKADSYSAHGAPLGDEEIARTKAIYGWDYGPFEIPADVKSAWEAIGSRGAAERGEWEERFGKLSANKQAEFTRIMDGGVSKKLTNAIRKFKKEQAEAAPKVATRKASEMVLGVVNGACPETLGGSADLTGSNLTKSAGMEVFNPANRKGRYIHFGIREHGMAAAMNGMILHGGVRAYGGTFFCFTDYARGAMRLSALMKVPAVYVMTHDSIGLGEDGPTHQPVEHLAICRATPNTLTFRPADVIETAEAWEIAMEQQGTPSVLALSRQNLPTLRTEYKPQNLTARGAYVLAEADGKRQAILMATGSEVEIALKAREILQAQAIGTRVVSMPCMELFAQQDEGYRKRVLPPNSVRVAVEAAVRQPWDRWLLGERGREAKAGFVGMDRFGASAPAGELYEKFGITAEAVAEKVKSLL</sequence>
<comment type="cofactor">
    <cofactor evidence="20">
        <name>Mg(2+)</name>
        <dbReference type="ChEBI" id="CHEBI:18420"/>
    </cofactor>
    <cofactor evidence="20">
        <name>Ca(2+)</name>
        <dbReference type="ChEBI" id="CHEBI:29108"/>
    </cofactor>
    <cofactor evidence="20">
        <name>Mn(2+)</name>
        <dbReference type="ChEBI" id="CHEBI:29035"/>
    </cofactor>
    <cofactor evidence="20">
        <name>Co(2+)</name>
        <dbReference type="ChEBI" id="CHEBI:48828"/>
    </cofactor>
    <text evidence="20">Binds 1 Mg(2+) ion per subunit. Can also utilize other divalent metal cations, such as Ca(2+), Mn(2+) and Co(2+).</text>
</comment>
<feature type="binding site" evidence="16">
    <location>
        <position position="35"/>
    </location>
    <ligand>
        <name>substrate</name>
    </ligand>
</feature>
<dbReference type="PROSITE" id="PS00801">
    <property type="entry name" value="TRANSKETOLASE_1"/>
    <property type="match status" value="1"/>
</dbReference>
<evidence type="ECO:0000256" key="9">
    <source>
        <dbReference type="ARBA" id="ARBA00022723"/>
    </source>
</evidence>
<feature type="binding site" evidence="17">
    <location>
        <position position="163"/>
    </location>
    <ligand>
        <name>thiamine diphosphate</name>
        <dbReference type="ChEBI" id="CHEBI:58937"/>
    </ligand>
</feature>
<feature type="binding site" evidence="16">
    <location>
        <position position="388"/>
    </location>
    <ligand>
        <name>substrate</name>
    </ligand>
</feature>
<dbReference type="CDD" id="cd02012">
    <property type="entry name" value="TPP_TK"/>
    <property type="match status" value="1"/>
</dbReference>
<dbReference type="STRING" id="1353537.TP2_01700"/>
<evidence type="ECO:0000259" key="21">
    <source>
        <dbReference type="SMART" id="SM00861"/>
    </source>
</evidence>
<dbReference type="Pfam" id="PF22613">
    <property type="entry name" value="Transketolase_C_1"/>
    <property type="match status" value="1"/>
</dbReference>
<evidence type="ECO:0000313" key="23">
    <source>
        <dbReference type="Proteomes" id="UP000027432"/>
    </source>
</evidence>
<comment type="similarity">
    <text evidence="5 20">Belongs to the transketolase family.</text>
</comment>
<feature type="binding site" evidence="16">
    <location>
        <position position="473"/>
    </location>
    <ligand>
        <name>substrate</name>
    </ligand>
</feature>
<keyword evidence="8 20" id="KW-0808">Transferase</keyword>
<evidence type="ECO:0000256" key="15">
    <source>
        <dbReference type="PIRSR" id="PIRSR605478-1"/>
    </source>
</evidence>
<dbReference type="OrthoDB" id="8732661at2"/>
<feature type="binding site" evidence="16">
    <location>
        <position position="477"/>
    </location>
    <ligand>
        <name>substrate</name>
    </ligand>
</feature>
<evidence type="ECO:0000256" key="14">
    <source>
        <dbReference type="NCBIfam" id="TIGR00232"/>
    </source>
</evidence>
<feature type="binding site" evidence="18">
    <location>
        <position position="194"/>
    </location>
    <ligand>
        <name>Mg(2+)</name>
        <dbReference type="ChEBI" id="CHEBI:18420"/>
    </ligand>
</feature>
<dbReference type="GO" id="GO:0005829">
    <property type="term" value="C:cytosol"/>
    <property type="evidence" value="ECO:0007669"/>
    <property type="project" value="TreeGrafter"/>
</dbReference>
<dbReference type="AlphaFoldDB" id="A0A074JKY7"/>
<dbReference type="PANTHER" id="PTHR43522">
    <property type="entry name" value="TRANSKETOLASE"/>
    <property type="match status" value="1"/>
</dbReference>
<evidence type="ECO:0000256" key="8">
    <source>
        <dbReference type="ARBA" id="ARBA00022679"/>
    </source>
</evidence>
<feature type="domain" description="Transketolase-like pyrimidine-binding" evidence="21">
    <location>
        <begin position="358"/>
        <end position="529"/>
    </location>
</feature>
<dbReference type="InterPro" id="IPR009014">
    <property type="entry name" value="Transketo_C/PFOR_II"/>
</dbReference>
<evidence type="ECO:0000256" key="7">
    <source>
        <dbReference type="ARBA" id="ARBA00013152"/>
    </source>
</evidence>
<comment type="cofactor">
    <cofactor evidence="1">
        <name>Ca(2+)</name>
        <dbReference type="ChEBI" id="CHEBI:29108"/>
    </cofactor>
</comment>
<evidence type="ECO:0000256" key="13">
    <source>
        <dbReference type="ARBA" id="ARBA00049473"/>
    </source>
</evidence>
<feature type="binding site" evidence="16">
    <location>
        <position position="465"/>
    </location>
    <ligand>
        <name>substrate</name>
    </ligand>
</feature>
<evidence type="ECO:0000256" key="6">
    <source>
        <dbReference type="ARBA" id="ARBA00011738"/>
    </source>
</evidence>
<name>A0A074JKY7_9RHOB</name>
<dbReference type="FunFam" id="3.40.50.920:FF:000003">
    <property type="entry name" value="Transketolase"/>
    <property type="match status" value="1"/>
</dbReference>
<dbReference type="NCBIfam" id="TIGR00232">
    <property type="entry name" value="tktlase_bact"/>
    <property type="match status" value="1"/>
</dbReference>
<feature type="binding site" evidence="18">
    <location>
        <position position="192"/>
    </location>
    <ligand>
        <name>Mg(2+)</name>
        <dbReference type="ChEBI" id="CHEBI:18420"/>
    </ligand>
</feature>
<dbReference type="Proteomes" id="UP000027432">
    <property type="component" value="Unassembled WGS sequence"/>
</dbReference>
<dbReference type="PANTHER" id="PTHR43522:SF2">
    <property type="entry name" value="TRANSKETOLASE 1-RELATED"/>
    <property type="match status" value="1"/>
</dbReference>
<evidence type="ECO:0000313" key="22">
    <source>
        <dbReference type="EMBL" id="KEO56263.1"/>
    </source>
</evidence>
<comment type="cofactor">
    <cofactor evidence="17">
        <name>thiamine diphosphate</name>
        <dbReference type="ChEBI" id="CHEBI:58937"/>
    </cofactor>
    <text evidence="17">Binds 1 thiamine pyrophosphate per subunit. During the reaction, the substrate forms a covalent intermediate with the cofactor.</text>
</comment>
<feature type="binding site" evidence="17">
    <location>
        <position position="266"/>
    </location>
    <ligand>
        <name>thiamine diphosphate</name>
        <dbReference type="ChEBI" id="CHEBI:58937"/>
    </ligand>
</feature>
<dbReference type="InterPro" id="IPR005474">
    <property type="entry name" value="Transketolase_N"/>
</dbReference>
<evidence type="ECO:0000256" key="1">
    <source>
        <dbReference type="ARBA" id="ARBA00001913"/>
    </source>
</evidence>
<dbReference type="InterPro" id="IPR033247">
    <property type="entry name" value="Transketolase_fam"/>
</dbReference>
<evidence type="ECO:0000256" key="20">
    <source>
        <dbReference type="RuleBase" id="RU004996"/>
    </source>
</evidence>
<evidence type="ECO:0000256" key="16">
    <source>
        <dbReference type="PIRSR" id="PIRSR605478-2"/>
    </source>
</evidence>
<comment type="pathway">
    <text evidence="3">Carbohydrate degradation; pentose phosphate pathway.</text>
</comment>
<comment type="function">
    <text evidence="20">Catalyzes the transfer of a two-carbon ketol group from a ketose donor to an aldose acceptor, via a covalent intermediate with the cofactor thiamine pyrophosphate.</text>
</comment>
<dbReference type="Pfam" id="PF00456">
    <property type="entry name" value="Transketolase_N"/>
    <property type="match status" value="1"/>
</dbReference>
<dbReference type="FunFam" id="3.40.50.970:FF:000003">
    <property type="entry name" value="Transketolase"/>
    <property type="match status" value="1"/>
</dbReference>
<dbReference type="InterPro" id="IPR049557">
    <property type="entry name" value="Transketolase_CS"/>
</dbReference>
<evidence type="ECO:0000256" key="17">
    <source>
        <dbReference type="PIRSR" id="PIRSR605478-3"/>
    </source>
</evidence>
<evidence type="ECO:0000256" key="11">
    <source>
        <dbReference type="ARBA" id="ARBA00022842"/>
    </source>
</evidence>
<dbReference type="RefSeq" id="WP_038072649.1">
    <property type="nucleotide sequence ID" value="NZ_AUND01000001.1"/>
</dbReference>
<comment type="catalytic activity">
    <reaction evidence="13 20">
        <text>D-sedoheptulose 7-phosphate + D-glyceraldehyde 3-phosphate = aldehydo-D-ribose 5-phosphate + D-xylulose 5-phosphate</text>
        <dbReference type="Rhea" id="RHEA:10508"/>
        <dbReference type="ChEBI" id="CHEBI:57483"/>
        <dbReference type="ChEBI" id="CHEBI:57737"/>
        <dbReference type="ChEBI" id="CHEBI:58273"/>
        <dbReference type="ChEBI" id="CHEBI:59776"/>
        <dbReference type="EC" id="2.2.1.1"/>
    </reaction>
</comment>
<feature type="site" description="Important for catalytic activity" evidence="19">
    <location>
        <position position="266"/>
    </location>
</feature>
<comment type="pathway">
    <text evidence="4">Carbohydrate biosynthesis; Calvin cycle.</text>
</comment>
<organism evidence="22 23">
    <name type="scientific">Thioclava pacifica DSM 10166</name>
    <dbReference type="NCBI Taxonomy" id="1353537"/>
    <lineage>
        <taxon>Bacteria</taxon>
        <taxon>Pseudomonadati</taxon>
        <taxon>Pseudomonadota</taxon>
        <taxon>Alphaproteobacteria</taxon>
        <taxon>Rhodobacterales</taxon>
        <taxon>Paracoccaceae</taxon>
        <taxon>Thioclava</taxon>
    </lineage>
</organism>
<comment type="subunit">
    <text evidence="6 20">Homodimer.</text>
</comment>
<dbReference type="FunFam" id="3.40.50.970:FF:000004">
    <property type="entry name" value="Transketolase"/>
    <property type="match status" value="1"/>
</dbReference>
<feature type="site" description="Important for catalytic activity" evidence="19">
    <location>
        <position position="35"/>
    </location>
</feature>
<feature type="binding site" evidence="16">
    <location>
        <position position="524"/>
    </location>
    <ligand>
        <name>substrate</name>
    </ligand>
</feature>
<dbReference type="SUPFAM" id="SSF52922">
    <property type="entry name" value="TK C-terminal domain-like"/>
    <property type="match status" value="1"/>
</dbReference>
<keyword evidence="12 17" id="KW-0786">Thiamine pyrophosphate</keyword>
<accession>A0A074JKY7</accession>
<protein>
    <recommendedName>
        <fullName evidence="7 14">Transketolase</fullName>
        <ecNumber evidence="7 14">2.2.1.1</ecNumber>
    </recommendedName>
</protein>
<dbReference type="InterPro" id="IPR020826">
    <property type="entry name" value="Transketolase_BS"/>
</dbReference>
<dbReference type="EMBL" id="AUND01000001">
    <property type="protein sequence ID" value="KEO56263.1"/>
    <property type="molecule type" value="Genomic_DNA"/>
</dbReference>
<keyword evidence="23" id="KW-1185">Reference proteome</keyword>
<dbReference type="InterPro" id="IPR029061">
    <property type="entry name" value="THDP-binding"/>
</dbReference>
<dbReference type="GO" id="GO:0046872">
    <property type="term" value="F:metal ion binding"/>
    <property type="evidence" value="ECO:0007669"/>
    <property type="project" value="UniProtKB-KW"/>
</dbReference>
<feature type="binding site" evidence="17">
    <location>
        <position position="192"/>
    </location>
    <ligand>
        <name>thiamine diphosphate</name>
        <dbReference type="ChEBI" id="CHEBI:58937"/>
    </ligand>
</feature>
<dbReference type="InterPro" id="IPR005478">
    <property type="entry name" value="Transketolase_bac-like"/>
</dbReference>
<dbReference type="InterPro" id="IPR055152">
    <property type="entry name" value="Transketolase-like_C_2"/>
</dbReference>
<evidence type="ECO:0000256" key="10">
    <source>
        <dbReference type="ARBA" id="ARBA00022837"/>
    </source>
</evidence>
<feature type="binding site" evidence="18">
    <location>
        <position position="162"/>
    </location>
    <ligand>
        <name>Mg(2+)</name>
        <dbReference type="ChEBI" id="CHEBI:18420"/>
    </ligand>
</feature>
<evidence type="ECO:0000256" key="3">
    <source>
        <dbReference type="ARBA" id="ARBA00004959"/>
    </source>
</evidence>
<dbReference type="eggNOG" id="COG0021">
    <property type="taxonomic scope" value="Bacteria"/>
</dbReference>
<gene>
    <name evidence="22" type="ORF">TP2_01700</name>
</gene>
<dbReference type="Pfam" id="PF02779">
    <property type="entry name" value="Transket_pyr"/>
    <property type="match status" value="1"/>
</dbReference>
<feature type="binding site" evidence="17">
    <location>
        <begin position="124"/>
        <end position="126"/>
    </location>
    <ligand>
        <name>thiamine diphosphate</name>
        <dbReference type="ChEBI" id="CHEBI:58937"/>
    </ligand>
</feature>
<evidence type="ECO:0000256" key="19">
    <source>
        <dbReference type="PIRSR" id="PIRSR605478-5"/>
    </source>
</evidence>
<dbReference type="PROSITE" id="PS00802">
    <property type="entry name" value="TRANSKETOLASE_2"/>
    <property type="match status" value="1"/>
</dbReference>
<comment type="cofactor">
    <cofactor evidence="18">
        <name>Mg(2+)</name>
        <dbReference type="ChEBI" id="CHEBI:18420"/>
    </cofactor>
    <text evidence="18">Binds 1 Mg(2+) ion per subunit. Can also utilize other divalent metal cations, such as Ca(2+), Mn(2+) and Co(2+).</text>
</comment>
<feature type="binding site" evidence="16">
    <location>
        <position position="266"/>
    </location>
    <ligand>
        <name>substrate</name>
    </ligand>
</feature>